<evidence type="ECO:0000313" key="2">
    <source>
        <dbReference type="EMBL" id="PJJ72445.1"/>
    </source>
</evidence>
<sequence length="303" mass="33163">MPAPVTVVVPTHDRPELMARAVASVLAQTYEGELEVIVVFDACDPVLPALEVGPGRSLRGLPNSRTRGLAGGRNTGILAAQHEFVAFLDDDDEWLPTKLERQMAEFAEHPEAALVGTAMVVDDGVRTHERRVGSTLVGHADLIADRLPGLHSSSFVFRRSALLDTIGLVDEDLPASYGEDYDLLLRTASSSQIRVVDEPLVSVRWAGQSYFFGRWALYAQALQYLLAKHPGFAGNRAALGRIEAQIAFALAAVGDAKEARRWGWRALRHAPRQIKAALAIAISFRLISTERVLRIVRRFGKGI</sequence>
<keyword evidence="2" id="KW-0808">Transferase</keyword>
<dbReference type="InterPro" id="IPR001173">
    <property type="entry name" value="Glyco_trans_2-like"/>
</dbReference>
<dbReference type="RefSeq" id="WP_157802292.1">
    <property type="nucleotide sequence ID" value="NZ_PGFF01000001.1"/>
</dbReference>
<protein>
    <submittedName>
        <fullName evidence="2">GT2 family glycosyltransferase</fullName>
    </submittedName>
</protein>
<dbReference type="CDD" id="cd00761">
    <property type="entry name" value="Glyco_tranf_GTA_type"/>
    <property type="match status" value="1"/>
</dbReference>
<dbReference type="InterPro" id="IPR050834">
    <property type="entry name" value="Glycosyltransf_2"/>
</dbReference>
<dbReference type="PANTHER" id="PTHR43685">
    <property type="entry name" value="GLYCOSYLTRANSFERASE"/>
    <property type="match status" value="1"/>
</dbReference>
<organism evidence="2 3">
    <name type="scientific">Diaminobutyricimonas aerilata</name>
    <dbReference type="NCBI Taxonomy" id="1162967"/>
    <lineage>
        <taxon>Bacteria</taxon>
        <taxon>Bacillati</taxon>
        <taxon>Actinomycetota</taxon>
        <taxon>Actinomycetes</taxon>
        <taxon>Micrococcales</taxon>
        <taxon>Microbacteriaceae</taxon>
        <taxon>Diaminobutyricimonas</taxon>
    </lineage>
</organism>
<dbReference type="EMBL" id="PGFF01000001">
    <property type="protein sequence ID" value="PJJ72445.1"/>
    <property type="molecule type" value="Genomic_DNA"/>
</dbReference>
<gene>
    <name evidence="2" type="ORF">CLV46_2017</name>
</gene>
<dbReference type="Proteomes" id="UP000228758">
    <property type="component" value="Unassembled WGS sequence"/>
</dbReference>
<dbReference type="Pfam" id="PF00535">
    <property type="entry name" value="Glycos_transf_2"/>
    <property type="match status" value="1"/>
</dbReference>
<reference evidence="2 3" key="1">
    <citation type="submission" date="2017-11" db="EMBL/GenBank/DDBJ databases">
        <title>Genomic Encyclopedia of Archaeal and Bacterial Type Strains, Phase II (KMG-II): From Individual Species to Whole Genera.</title>
        <authorList>
            <person name="Goeker M."/>
        </authorList>
    </citation>
    <scope>NUCLEOTIDE SEQUENCE [LARGE SCALE GENOMIC DNA]</scope>
    <source>
        <strain evidence="2 3">DSM 27393</strain>
    </source>
</reference>
<accession>A0A2M9CKL3</accession>
<keyword evidence="3" id="KW-1185">Reference proteome</keyword>
<dbReference type="InterPro" id="IPR029044">
    <property type="entry name" value="Nucleotide-diphossugar_trans"/>
</dbReference>
<name>A0A2M9CKL3_9MICO</name>
<dbReference type="SUPFAM" id="SSF53448">
    <property type="entry name" value="Nucleotide-diphospho-sugar transferases"/>
    <property type="match status" value="1"/>
</dbReference>
<comment type="caution">
    <text evidence="2">The sequence shown here is derived from an EMBL/GenBank/DDBJ whole genome shotgun (WGS) entry which is preliminary data.</text>
</comment>
<evidence type="ECO:0000313" key="3">
    <source>
        <dbReference type="Proteomes" id="UP000228758"/>
    </source>
</evidence>
<proteinExistence type="predicted"/>
<feature type="domain" description="Glycosyltransferase 2-like" evidence="1">
    <location>
        <begin position="6"/>
        <end position="162"/>
    </location>
</feature>
<dbReference type="OrthoDB" id="153025at2"/>
<evidence type="ECO:0000259" key="1">
    <source>
        <dbReference type="Pfam" id="PF00535"/>
    </source>
</evidence>
<dbReference type="PANTHER" id="PTHR43685:SF11">
    <property type="entry name" value="GLYCOSYLTRANSFERASE TAGX-RELATED"/>
    <property type="match status" value="1"/>
</dbReference>
<dbReference type="AlphaFoldDB" id="A0A2M9CKL3"/>
<dbReference type="Gene3D" id="3.90.550.10">
    <property type="entry name" value="Spore Coat Polysaccharide Biosynthesis Protein SpsA, Chain A"/>
    <property type="match status" value="1"/>
</dbReference>
<dbReference type="GO" id="GO:0016740">
    <property type="term" value="F:transferase activity"/>
    <property type="evidence" value="ECO:0007669"/>
    <property type="project" value="UniProtKB-KW"/>
</dbReference>